<accession>A0AAE3VDY4</accession>
<sequence length="43" mass="4984">MLEGKTHEEIANILKVKRQNVSKIANAGKWDYFRRLLRISANA</sequence>
<organism evidence="1 2">
    <name type="scientific">Oligosphaera ethanolica</name>
    <dbReference type="NCBI Taxonomy" id="760260"/>
    <lineage>
        <taxon>Bacteria</taxon>
        <taxon>Pseudomonadati</taxon>
        <taxon>Lentisphaerota</taxon>
        <taxon>Oligosphaeria</taxon>
        <taxon>Oligosphaerales</taxon>
        <taxon>Oligosphaeraceae</taxon>
        <taxon>Oligosphaera</taxon>
    </lineage>
</organism>
<evidence type="ECO:0000313" key="2">
    <source>
        <dbReference type="Proteomes" id="UP001238163"/>
    </source>
</evidence>
<dbReference type="Proteomes" id="UP001238163">
    <property type="component" value="Unassembled WGS sequence"/>
</dbReference>
<evidence type="ECO:0000313" key="1">
    <source>
        <dbReference type="EMBL" id="MDQ0288738.1"/>
    </source>
</evidence>
<dbReference type="EMBL" id="JAUSVL010000001">
    <property type="protein sequence ID" value="MDQ0288738.1"/>
    <property type="molecule type" value="Genomic_DNA"/>
</dbReference>
<dbReference type="AlphaFoldDB" id="A0AAE3VDY4"/>
<protein>
    <submittedName>
        <fullName evidence="1">Transcriptional regulator</fullName>
    </submittedName>
</protein>
<dbReference type="RefSeq" id="WP_307260073.1">
    <property type="nucleotide sequence ID" value="NZ_JAUSVL010000001.1"/>
</dbReference>
<name>A0AAE3VDY4_9BACT</name>
<comment type="caution">
    <text evidence="1">The sequence shown here is derived from an EMBL/GenBank/DDBJ whole genome shotgun (WGS) entry which is preliminary data.</text>
</comment>
<gene>
    <name evidence="1" type="ORF">J3R75_000845</name>
</gene>
<keyword evidence="2" id="KW-1185">Reference proteome</keyword>
<reference evidence="1" key="1">
    <citation type="submission" date="2023-07" db="EMBL/GenBank/DDBJ databases">
        <title>Genomic Encyclopedia of Type Strains, Phase IV (KMG-IV): sequencing the most valuable type-strain genomes for metagenomic binning, comparative biology and taxonomic classification.</title>
        <authorList>
            <person name="Goeker M."/>
        </authorList>
    </citation>
    <scope>NUCLEOTIDE SEQUENCE</scope>
    <source>
        <strain evidence="1">DSM 24202</strain>
    </source>
</reference>
<proteinExistence type="predicted"/>